<feature type="chain" id="PRO_5034446922" evidence="3">
    <location>
        <begin position="17"/>
        <end position="173"/>
    </location>
</feature>
<evidence type="ECO:0000256" key="1">
    <source>
        <dbReference type="SAM" id="MobiDB-lite"/>
    </source>
</evidence>
<feature type="transmembrane region" description="Helical" evidence="2">
    <location>
        <begin position="65"/>
        <end position="87"/>
    </location>
</feature>
<sequence>MYIWLNSATFLEVALAENYGGLQVDYNGIKHYSSASYTSGASEHTNDYKGRHLGPKPPWSRRRKWLLAFLGTLAICVIVGTSVGLLLSKSRGGESTKPEPTPAISSPATASSTFAFGPPTAISKSLPPSECLSYMCPQVLSTASFGSPSATLTFGRGADQAIWYRQADEQGWI</sequence>
<feature type="signal peptide" evidence="3">
    <location>
        <begin position="1"/>
        <end position="16"/>
    </location>
</feature>
<evidence type="ECO:0000313" key="4">
    <source>
        <dbReference type="EMBL" id="KAF4983606.1"/>
    </source>
</evidence>
<dbReference type="Proteomes" id="UP000635477">
    <property type="component" value="Unassembled WGS sequence"/>
</dbReference>
<comment type="caution">
    <text evidence="4">The sequence shown here is derived from an EMBL/GenBank/DDBJ whole genome shotgun (WGS) entry which is preliminary data.</text>
</comment>
<proteinExistence type="predicted"/>
<dbReference type="OrthoDB" id="5069483at2759"/>
<name>A0A8H4XP61_9HYPO</name>
<reference evidence="4" key="1">
    <citation type="journal article" date="2020" name="BMC Genomics">
        <title>Correction to: Identification and distribution of gene clusters required for synthesis of sphingolipid metabolism inhibitors in diverse species of the filamentous fungus Fusarium.</title>
        <authorList>
            <person name="Kim H.S."/>
            <person name="Lohmar J.M."/>
            <person name="Busman M."/>
            <person name="Brown D.W."/>
            <person name="Naumann T.A."/>
            <person name="Divon H.H."/>
            <person name="Lysoe E."/>
            <person name="Uhlig S."/>
            <person name="Proctor R.H."/>
        </authorList>
    </citation>
    <scope>NUCLEOTIDE SEQUENCE</scope>
    <source>
        <strain evidence="4">NRRL 22465</strain>
    </source>
</reference>
<keyword evidence="5" id="KW-1185">Reference proteome</keyword>
<reference evidence="4" key="2">
    <citation type="submission" date="2020-05" db="EMBL/GenBank/DDBJ databases">
        <authorList>
            <person name="Kim H.-S."/>
            <person name="Proctor R.H."/>
            <person name="Brown D.W."/>
        </authorList>
    </citation>
    <scope>NUCLEOTIDE SEQUENCE</scope>
    <source>
        <strain evidence="4">NRRL 22465</strain>
    </source>
</reference>
<dbReference type="EMBL" id="JABEYC010000058">
    <property type="protein sequence ID" value="KAF4983606.1"/>
    <property type="molecule type" value="Genomic_DNA"/>
</dbReference>
<feature type="region of interest" description="Disordered" evidence="1">
    <location>
        <begin position="91"/>
        <end position="110"/>
    </location>
</feature>
<keyword evidence="2" id="KW-0812">Transmembrane</keyword>
<dbReference type="AlphaFoldDB" id="A0A8H4XP61"/>
<gene>
    <name evidence="4" type="ORF">FZEAL_1015</name>
</gene>
<accession>A0A8H4XP61</accession>
<keyword evidence="3" id="KW-0732">Signal</keyword>
<evidence type="ECO:0000313" key="5">
    <source>
        <dbReference type="Proteomes" id="UP000635477"/>
    </source>
</evidence>
<evidence type="ECO:0000256" key="3">
    <source>
        <dbReference type="SAM" id="SignalP"/>
    </source>
</evidence>
<keyword evidence="2" id="KW-1133">Transmembrane helix</keyword>
<evidence type="ECO:0000256" key="2">
    <source>
        <dbReference type="SAM" id="Phobius"/>
    </source>
</evidence>
<keyword evidence="2" id="KW-0472">Membrane</keyword>
<organism evidence="4 5">
    <name type="scientific">Fusarium zealandicum</name>
    <dbReference type="NCBI Taxonomy" id="1053134"/>
    <lineage>
        <taxon>Eukaryota</taxon>
        <taxon>Fungi</taxon>
        <taxon>Dikarya</taxon>
        <taxon>Ascomycota</taxon>
        <taxon>Pezizomycotina</taxon>
        <taxon>Sordariomycetes</taxon>
        <taxon>Hypocreomycetidae</taxon>
        <taxon>Hypocreales</taxon>
        <taxon>Nectriaceae</taxon>
        <taxon>Fusarium</taxon>
        <taxon>Fusarium staphyleae species complex</taxon>
    </lineage>
</organism>
<protein>
    <submittedName>
        <fullName evidence="4">Uncharacterized protein</fullName>
    </submittedName>
</protein>